<comment type="caution">
    <text evidence="3">The sequence shown here is derived from an EMBL/GenBank/DDBJ whole genome shotgun (WGS) entry which is preliminary data.</text>
</comment>
<dbReference type="InterPro" id="IPR007372">
    <property type="entry name" value="Lipid/polyisoprenoid-bd_YceI"/>
</dbReference>
<evidence type="ECO:0000313" key="4">
    <source>
        <dbReference type="Proteomes" id="UP000524404"/>
    </source>
</evidence>
<dbReference type="AlphaFoldDB" id="A0A841EGF1"/>
<dbReference type="RefSeq" id="WP_184128232.1">
    <property type="nucleotide sequence ID" value="NZ_JACHKT010000001.1"/>
</dbReference>
<dbReference type="Gene3D" id="2.40.128.110">
    <property type="entry name" value="Lipid/polyisoprenoid-binding, YceI-like"/>
    <property type="match status" value="1"/>
</dbReference>
<dbReference type="SUPFAM" id="SSF101874">
    <property type="entry name" value="YceI-like"/>
    <property type="match status" value="1"/>
</dbReference>
<evidence type="ECO:0000259" key="2">
    <source>
        <dbReference type="SMART" id="SM00867"/>
    </source>
</evidence>
<feature type="signal peptide" evidence="1">
    <location>
        <begin position="1"/>
        <end position="20"/>
    </location>
</feature>
<feature type="chain" id="PRO_5032834937" evidence="1">
    <location>
        <begin position="21"/>
        <end position="189"/>
    </location>
</feature>
<accession>A0A841EGF1</accession>
<keyword evidence="1" id="KW-0732">Signal</keyword>
<protein>
    <submittedName>
        <fullName evidence="3">Polyisoprenoid-binding protein YceI</fullName>
    </submittedName>
</protein>
<organism evidence="3 4">
    <name type="scientific">Arcicella rosea</name>
    <dbReference type="NCBI Taxonomy" id="502909"/>
    <lineage>
        <taxon>Bacteria</taxon>
        <taxon>Pseudomonadati</taxon>
        <taxon>Bacteroidota</taxon>
        <taxon>Cytophagia</taxon>
        <taxon>Cytophagales</taxon>
        <taxon>Flectobacillaceae</taxon>
        <taxon>Arcicella</taxon>
    </lineage>
</organism>
<proteinExistence type="predicted"/>
<name>A0A841EGF1_9BACT</name>
<dbReference type="SMART" id="SM00867">
    <property type="entry name" value="YceI"/>
    <property type="match status" value="1"/>
</dbReference>
<dbReference type="EMBL" id="JACHKT010000001">
    <property type="protein sequence ID" value="MBB6001374.1"/>
    <property type="molecule type" value="Genomic_DNA"/>
</dbReference>
<sequence length="189" mass="20468">MKKIAILVTTIVVSVTSSFAQKWNVDKAHSKVGFTVTHLMLSEVDGNFKTFDATITSSKEDFTDAVFELSADIASVATDNDMRDGHLKKADMFDAEKFPKLTFKSTSITKVDAKKFKLAGNLTIKGVTKPVTLDLTLNGVGKNNRTQKPIAGFKLTGTIKRTDFGVGGMPSAVVSEDIEIRAVGEFGKE</sequence>
<evidence type="ECO:0000256" key="1">
    <source>
        <dbReference type="SAM" id="SignalP"/>
    </source>
</evidence>
<keyword evidence="4" id="KW-1185">Reference proteome</keyword>
<evidence type="ECO:0000313" key="3">
    <source>
        <dbReference type="EMBL" id="MBB6001374.1"/>
    </source>
</evidence>
<dbReference type="Proteomes" id="UP000524404">
    <property type="component" value="Unassembled WGS sequence"/>
</dbReference>
<dbReference type="InterPro" id="IPR036761">
    <property type="entry name" value="TTHA0802/YceI-like_sf"/>
</dbReference>
<feature type="domain" description="Lipid/polyisoprenoid-binding YceI-like" evidence="2">
    <location>
        <begin position="22"/>
        <end position="187"/>
    </location>
</feature>
<dbReference type="Pfam" id="PF04264">
    <property type="entry name" value="YceI"/>
    <property type="match status" value="1"/>
</dbReference>
<dbReference type="PANTHER" id="PTHR34406">
    <property type="entry name" value="PROTEIN YCEI"/>
    <property type="match status" value="1"/>
</dbReference>
<gene>
    <name evidence="3" type="ORF">HNP25_000013</name>
</gene>
<dbReference type="PANTHER" id="PTHR34406:SF1">
    <property type="entry name" value="PROTEIN YCEI"/>
    <property type="match status" value="1"/>
</dbReference>
<reference evidence="3 4" key="1">
    <citation type="submission" date="2020-08" db="EMBL/GenBank/DDBJ databases">
        <title>Functional genomics of gut bacteria from endangered species of beetles.</title>
        <authorList>
            <person name="Carlos-Shanley C."/>
        </authorList>
    </citation>
    <scope>NUCLEOTIDE SEQUENCE [LARGE SCALE GENOMIC DNA]</scope>
    <source>
        <strain evidence="3 4">S00070</strain>
    </source>
</reference>